<dbReference type="InterPro" id="IPR036397">
    <property type="entry name" value="RNaseH_sf"/>
</dbReference>
<organism evidence="1 2">
    <name type="scientific">Stylosanthes scabra</name>
    <dbReference type="NCBI Taxonomy" id="79078"/>
    <lineage>
        <taxon>Eukaryota</taxon>
        <taxon>Viridiplantae</taxon>
        <taxon>Streptophyta</taxon>
        <taxon>Embryophyta</taxon>
        <taxon>Tracheophyta</taxon>
        <taxon>Spermatophyta</taxon>
        <taxon>Magnoliopsida</taxon>
        <taxon>eudicotyledons</taxon>
        <taxon>Gunneridae</taxon>
        <taxon>Pentapetalae</taxon>
        <taxon>rosids</taxon>
        <taxon>fabids</taxon>
        <taxon>Fabales</taxon>
        <taxon>Fabaceae</taxon>
        <taxon>Papilionoideae</taxon>
        <taxon>50 kb inversion clade</taxon>
        <taxon>dalbergioids sensu lato</taxon>
        <taxon>Dalbergieae</taxon>
        <taxon>Pterocarpus clade</taxon>
        <taxon>Stylosanthes</taxon>
    </lineage>
</organism>
<dbReference type="EMBL" id="JASCZI010030408">
    <property type="protein sequence ID" value="MED6122307.1"/>
    <property type="molecule type" value="Genomic_DNA"/>
</dbReference>
<sequence length="238" mass="26478">MKLNCDASFFPNLNSAGFACVVRDSFSNWVIGSAGTILETSVLRCELFAMWRGLLLALQKLRPLPADFVADVTGGFSRGITGGNRANFITGKCYRRISKYAAKSAGKSRRQNMKNNRECYRWNFRGKFSPLLHPAVAHVPPSKLLSSRRSPFRRGDLAQSPAPISCLFSPPTRLRVHLREVFGVGVPIYSRPPREGEVGCVTGYARISHQVYNKVDDYHKFRDGEVGCVTGYALLVDD</sequence>
<gene>
    <name evidence="1" type="ORF">PIB30_038601</name>
</gene>
<keyword evidence="2" id="KW-1185">Reference proteome</keyword>
<name>A0ABU6RE39_9FABA</name>
<proteinExistence type="predicted"/>
<dbReference type="InterPro" id="IPR044730">
    <property type="entry name" value="RNase_H-like_dom_plant"/>
</dbReference>
<dbReference type="CDD" id="cd06222">
    <property type="entry name" value="RNase_H_like"/>
    <property type="match status" value="1"/>
</dbReference>
<comment type="caution">
    <text evidence="1">The sequence shown here is derived from an EMBL/GenBank/DDBJ whole genome shotgun (WGS) entry which is preliminary data.</text>
</comment>
<accession>A0ABU6RE39</accession>
<dbReference type="PROSITE" id="PS51257">
    <property type="entry name" value="PROKAR_LIPOPROTEIN"/>
    <property type="match status" value="1"/>
</dbReference>
<dbReference type="Proteomes" id="UP001341840">
    <property type="component" value="Unassembled WGS sequence"/>
</dbReference>
<evidence type="ECO:0008006" key="3">
    <source>
        <dbReference type="Google" id="ProtNLM"/>
    </source>
</evidence>
<reference evidence="1 2" key="1">
    <citation type="journal article" date="2023" name="Plants (Basel)">
        <title>Bridging the Gap: Combining Genomics and Transcriptomics Approaches to Understand Stylosanthes scabra, an Orphan Legume from the Brazilian Caatinga.</title>
        <authorList>
            <person name="Ferreira-Neto J.R.C."/>
            <person name="da Silva M.D."/>
            <person name="Binneck E."/>
            <person name="de Melo N.F."/>
            <person name="da Silva R.H."/>
            <person name="de Melo A.L.T.M."/>
            <person name="Pandolfi V."/>
            <person name="Bustamante F.O."/>
            <person name="Brasileiro-Vidal A.C."/>
            <person name="Benko-Iseppon A.M."/>
        </authorList>
    </citation>
    <scope>NUCLEOTIDE SEQUENCE [LARGE SCALE GENOMIC DNA]</scope>
    <source>
        <tissue evidence="1">Leaves</tissue>
    </source>
</reference>
<dbReference type="Gene3D" id="3.30.420.10">
    <property type="entry name" value="Ribonuclease H-like superfamily/Ribonuclease H"/>
    <property type="match status" value="1"/>
</dbReference>
<protein>
    <recommendedName>
        <fullName evidence="3">RNase H type-1 domain-containing protein</fullName>
    </recommendedName>
</protein>
<evidence type="ECO:0000313" key="1">
    <source>
        <dbReference type="EMBL" id="MED6122307.1"/>
    </source>
</evidence>
<evidence type="ECO:0000313" key="2">
    <source>
        <dbReference type="Proteomes" id="UP001341840"/>
    </source>
</evidence>